<keyword evidence="2" id="KW-0472">Membrane</keyword>
<feature type="region of interest" description="Disordered" evidence="1">
    <location>
        <begin position="177"/>
        <end position="242"/>
    </location>
</feature>
<name>A0A9W9DYV7_9AGAR</name>
<keyword evidence="2" id="KW-1133">Transmembrane helix</keyword>
<gene>
    <name evidence="4" type="ORF">J3R30DRAFT_92196</name>
</gene>
<feature type="compositionally biased region" description="Basic and acidic residues" evidence="1">
    <location>
        <begin position="278"/>
        <end position="300"/>
    </location>
</feature>
<organism evidence="4 5">
    <name type="scientific">Lentinula aciculospora</name>
    <dbReference type="NCBI Taxonomy" id="153920"/>
    <lineage>
        <taxon>Eukaryota</taxon>
        <taxon>Fungi</taxon>
        <taxon>Dikarya</taxon>
        <taxon>Basidiomycota</taxon>
        <taxon>Agaricomycotina</taxon>
        <taxon>Agaricomycetes</taxon>
        <taxon>Agaricomycetidae</taxon>
        <taxon>Agaricales</taxon>
        <taxon>Marasmiineae</taxon>
        <taxon>Omphalotaceae</taxon>
        <taxon>Lentinula</taxon>
    </lineage>
</organism>
<evidence type="ECO:0000256" key="1">
    <source>
        <dbReference type="SAM" id="MobiDB-lite"/>
    </source>
</evidence>
<proteinExistence type="predicted"/>
<dbReference type="OrthoDB" id="2858059at2759"/>
<evidence type="ECO:0000256" key="3">
    <source>
        <dbReference type="SAM" id="SignalP"/>
    </source>
</evidence>
<feature type="chain" id="PRO_5040917933" evidence="3">
    <location>
        <begin position="21"/>
        <end position="331"/>
    </location>
</feature>
<evidence type="ECO:0000256" key="2">
    <source>
        <dbReference type="SAM" id="Phobius"/>
    </source>
</evidence>
<keyword evidence="5" id="KW-1185">Reference proteome</keyword>
<feature type="compositionally biased region" description="Polar residues" evidence="1">
    <location>
        <begin position="177"/>
        <end position="214"/>
    </location>
</feature>
<feature type="region of interest" description="Disordered" evidence="1">
    <location>
        <begin position="123"/>
        <end position="163"/>
    </location>
</feature>
<dbReference type="AlphaFoldDB" id="A0A9W9DYV7"/>
<comment type="caution">
    <text evidence="4">The sequence shown here is derived from an EMBL/GenBank/DDBJ whole genome shotgun (WGS) entry which is preliminary data.</text>
</comment>
<protein>
    <submittedName>
        <fullName evidence="4">Uncharacterized protein</fullName>
    </submittedName>
</protein>
<dbReference type="EMBL" id="JAOTPV010000001">
    <property type="protein sequence ID" value="KAJ4490496.1"/>
    <property type="molecule type" value="Genomic_DNA"/>
</dbReference>
<reference evidence="4" key="1">
    <citation type="submission" date="2022-08" db="EMBL/GenBank/DDBJ databases">
        <title>A Global Phylogenomic Analysis of the Shiitake Genus Lentinula.</title>
        <authorList>
            <consortium name="DOE Joint Genome Institute"/>
            <person name="Sierra-Patev S."/>
            <person name="Min B."/>
            <person name="Naranjo-Ortiz M."/>
            <person name="Looney B."/>
            <person name="Konkel Z."/>
            <person name="Slot J.C."/>
            <person name="Sakamoto Y."/>
            <person name="Steenwyk J.L."/>
            <person name="Rokas A."/>
            <person name="Carro J."/>
            <person name="Camarero S."/>
            <person name="Ferreira P."/>
            <person name="Molpeceres G."/>
            <person name="Ruiz-Duenas F.J."/>
            <person name="Serrano A."/>
            <person name="Henrissat B."/>
            <person name="Drula E."/>
            <person name="Hughes K.W."/>
            <person name="Mata J.L."/>
            <person name="Ishikawa N.K."/>
            <person name="Vargas-Isla R."/>
            <person name="Ushijima S."/>
            <person name="Smith C.A."/>
            <person name="Ahrendt S."/>
            <person name="Andreopoulos W."/>
            <person name="He G."/>
            <person name="Labutti K."/>
            <person name="Lipzen A."/>
            <person name="Ng V."/>
            <person name="Riley R."/>
            <person name="Sandor L."/>
            <person name="Barry K."/>
            <person name="Martinez A.T."/>
            <person name="Xiao Y."/>
            <person name="Gibbons J.G."/>
            <person name="Terashima K."/>
            <person name="Grigoriev I.V."/>
            <person name="Hibbett D.S."/>
        </authorList>
    </citation>
    <scope>NUCLEOTIDE SEQUENCE</scope>
    <source>
        <strain evidence="4">JLM2183</strain>
    </source>
</reference>
<keyword evidence="2" id="KW-0812">Transmembrane</keyword>
<evidence type="ECO:0000313" key="5">
    <source>
        <dbReference type="Proteomes" id="UP001150266"/>
    </source>
</evidence>
<feature type="signal peptide" evidence="3">
    <location>
        <begin position="1"/>
        <end position="20"/>
    </location>
</feature>
<sequence length="331" mass="35261">MMLKIMSALQILVLTRLTWGATVQVTVKEVVSMGINNTVTIPSAPVTSCIPPMPASIIRFAASSPVMSAAPASGDISTGSSISSNDSQLGPIIGGSIGGGVALAGFVIITLILRKTSERLGWVGDSTNQHDTESGHGSYGVGRTNHPEAPPPTNLGKQRATDTEGEGDMYMLQQLGYKSNYSGDDGNQYTSNANCHVQSSRNPDIPSEPSSMPSRTRMGPRPNPRLRSASNRSRRESEESANIDINALAKEVAKILMQPPPPSSLGGNTIEEDWREHQLMKGDKRRSIDNPECTKSDAHPEGISGGSSSENISRDTHSTAPPLYRSHQSLC</sequence>
<dbReference type="Proteomes" id="UP001150266">
    <property type="component" value="Unassembled WGS sequence"/>
</dbReference>
<feature type="region of interest" description="Disordered" evidence="1">
    <location>
        <begin position="278"/>
        <end position="331"/>
    </location>
</feature>
<evidence type="ECO:0000313" key="4">
    <source>
        <dbReference type="EMBL" id="KAJ4490496.1"/>
    </source>
</evidence>
<feature type="transmembrane region" description="Helical" evidence="2">
    <location>
        <begin position="92"/>
        <end position="113"/>
    </location>
</feature>
<keyword evidence="3" id="KW-0732">Signal</keyword>
<accession>A0A9W9DYV7</accession>